<dbReference type="RefSeq" id="WP_081577339.1">
    <property type="nucleotide sequence ID" value="NZ_CP045571.1"/>
</dbReference>
<evidence type="ECO:0000313" key="1">
    <source>
        <dbReference type="EMBL" id="QFX96990.1"/>
    </source>
</evidence>
<proteinExistence type="predicted"/>
<dbReference type="GeneID" id="60697088"/>
<gene>
    <name evidence="1" type="ORF">GCD22_02851</name>
</gene>
<accession>A0A5P9XTL9</accession>
<dbReference type="AlphaFoldDB" id="A0A5P9XTL9"/>
<reference evidence="1 2" key="1">
    <citation type="submission" date="2019-10" db="EMBL/GenBank/DDBJ databases">
        <authorList>
            <person name="Wang R."/>
        </authorList>
    </citation>
    <scope>NUCLEOTIDE SEQUENCE [LARGE SCALE GENOMIC DNA]</scope>
    <source>
        <strain evidence="1 2">ATCC 19377</strain>
    </source>
</reference>
<dbReference type="EMBL" id="CP045571">
    <property type="protein sequence ID" value="QFX96990.1"/>
    <property type="molecule type" value="Genomic_DNA"/>
</dbReference>
<dbReference type="KEGG" id="atx:GCD22_02851"/>
<sequence>MKTTDQTSTLAEIHQALVKAQAAFDQNNRDDLEECLMTAGFALCRLLPDELVESSPDIWFA</sequence>
<dbReference type="Proteomes" id="UP000363590">
    <property type="component" value="Chromosome"/>
</dbReference>
<evidence type="ECO:0000313" key="2">
    <source>
        <dbReference type="Proteomes" id="UP000363590"/>
    </source>
</evidence>
<protein>
    <submittedName>
        <fullName evidence="1">Uncharacterized protein</fullName>
    </submittedName>
</protein>
<organism evidence="1 2">
    <name type="scientific">Acidithiobacillus thiooxidans ATCC 19377</name>
    <dbReference type="NCBI Taxonomy" id="637390"/>
    <lineage>
        <taxon>Bacteria</taxon>
        <taxon>Pseudomonadati</taxon>
        <taxon>Pseudomonadota</taxon>
        <taxon>Acidithiobacillia</taxon>
        <taxon>Acidithiobacillales</taxon>
        <taxon>Acidithiobacillaceae</taxon>
        <taxon>Acidithiobacillus</taxon>
    </lineage>
</organism>
<name>A0A5P9XTL9_ACITH</name>